<dbReference type="InterPro" id="IPR013525">
    <property type="entry name" value="ABC2_TM"/>
</dbReference>
<evidence type="ECO:0000259" key="9">
    <source>
        <dbReference type="Pfam" id="PF01061"/>
    </source>
</evidence>
<evidence type="ECO:0000313" key="10">
    <source>
        <dbReference type="EMBL" id="MBP2317893.1"/>
    </source>
</evidence>
<feature type="transmembrane region" description="Helical" evidence="8">
    <location>
        <begin position="152"/>
        <end position="170"/>
    </location>
</feature>
<keyword evidence="4" id="KW-1003">Cell membrane</keyword>
<gene>
    <name evidence="10" type="ORF">JOF45_000912</name>
</gene>
<evidence type="ECO:0000256" key="5">
    <source>
        <dbReference type="ARBA" id="ARBA00022692"/>
    </source>
</evidence>
<name>A0ABS4T0G0_9MICC</name>
<evidence type="ECO:0000256" key="1">
    <source>
        <dbReference type="ARBA" id="ARBA00004429"/>
    </source>
</evidence>
<evidence type="ECO:0000313" key="11">
    <source>
        <dbReference type="Proteomes" id="UP001519331"/>
    </source>
</evidence>
<dbReference type="PANTHER" id="PTHR30413:SF8">
    <property type="entry name" value="TRANSPORT PERMEASE PROTEIN"/>
    <property type="match status" value="1"/>
</dbReference>
<evidence type="ECO:0000256" key="3">
    <source>
        <dbReference type="ARBA" id="ARBA00022448"/>
    </source>
</evidence>
<reference evidence="10 11" key="1">
    <citation type="submission" date="2021-03" db="EMBL/GenBank/DDBJ databases">
        <title>Sequencing the genomes of 1000 actinobacteria strains.</title>
        <authorList>
            <person name="Klenk H.-P."/>
        </authorList>
    </citation>
    <scope>NUCLEOTIDE SEQUENCE [LARGE SCALE GENOMIC DNA]</scope>
    <source>
        <strain evidence="10 11">DSM 12544</strain>
    </source>
</reference>
<evidence type="ECO:0000256" key="7">
    <source>
        <dbReference type="ARBA" id="ARBA00023136"/>
    </source>
</evidence>
<comment type="caution">
    <text evidence="10">The sequence shown here is derived from an EMBL/GenBank/DDBJ whole genome shotgun (WGS) entry which is preliminary data.</text>
</comment>
<organism evidence="10 11">
    <name type="scientific">Nesterenkonia lacusekhoensis</name>
    <dbReference type="NCBI Taxonomy" id="150832"/>
    <lineage>
        <taxon>Bacteria</taxon>
        <taxon>Bacillati</taxon>
        <taxon>Actinomycetota</taxon>
        <taxon>Actinomycetes</taxon>
        <taxon>Micrococcales</taxon>
        <taxon>Micrococcaceae</taxon>
        <taxon>Nesterenkonia</taxon>
    </lineage>
</organism>
<protein>
    <submittedName>
        <fullName evidence="10">Teichoic acid transport system permease protein</fullName>
    </submittedName>
</protein>
<sequence length="311" mass="35137">MAAPTTERETPAFTAGQQRTVQLDGTPLVRVGARPGLLQYLRDIWRFRHFLYYDSHSRVSSANSYDSLGRLWMVFNPILFGSAYFFVFGILLETGRGISNFIGYLVIGVFMFRFFTSAVNGGSNAIAGNQKVVQAFNFPRACLVLSSTIRELFSSVPVFLVMAGLVYLLGDTPLEGSPRIEIHLNWHWLLFFPCVALALLVMAGWSLALARAVNAYNDVKHLISFGTRILFYTSAVFFHPDRWANAGQDWITTIMHHNPLFCVLDIIRGAWLYDGDIDPYRWVVLGAWAAGSLIIGFLIFWHGEETYGRER</sequence>
<keyword evidence="3" id="KW-0813">Transport</keyword>
<keyword evidence="11" id="KW-1185">Reference proteome</keyword>
<comment type="subcellular location">
    <subcellularLocation>
        <location evidence="1">Cell inner membrane</location>
        <topology evidence="1">Multi-pass membrane protein</topology>
    </subcellularLocation>
</comment>
<keyword evidence="5 8" id="KW-0812">Transmembrane</keyword>
<keyword evidence="6 8" id="KW-1133">Transmembrane helix</keyword>
<evidence type="ECO:0000256" key="2">
    <source>
        <dbReference type="ARBA" id="ARBA00007783"/>
    </source>
</evidence>
<evidence type="ECO:0000256" key="6">
    <source>
        <dbReference type="ARBA" id="ARBA00022989"/>
    </source>
</evidence>
<dbReference type="Pfam" id="PF01061">
    <property type="entry name" value="ABC2_membrane"/>
    <property type="match status" value="1"/>
</dbReference>
<keyword evidence="7 8" id="KW-0472">Membrane</keyword>
<comment type="similarity">
    <text evidence="2">Belongs to the ABC-2 integral membrane protein family.</text>
</comment>
<feature type="domain" description="ABC-2 type transporter transmembrane" evidence="9">
    <location>
        <begin position="67"/>
        <end position="270"/>
    </location>
</feature>
<dbReference type="EMBL" id="JAGINX010000001">
    <property type="protein sequence ID" value="MBP2317893.1"/>
    <property type="molecule type" value="Genomic_DNA"/>
</dbReference>
<evidence type="ECO:0000256" key="8">
    <source>
        <dbReference type="SAM" id="Phobius"/>
    </source>
</evidence>
<dbReference type="Proteomes" id="UP001519331">
    <property type="component" value="Unassembled WGS sequence"/>
</dbReference>
<accession>A0ABS4T0G0</accession>
<feature type="transmembrane region" description="Helical" evidence="8">
    <location>
        <begin position="280"/>
        <end position="301"/>
    </location>
</feature>
<feature type="transmembrane region" description="Helical" evidence="8">
    <location>
        <begin position="222"/>
        <end position="240"/>
    </location>
</feature>
<dbReference type="PANTHER" id="PTHR30413">
    <property type="entry name" value="INNER MEMBRANE TRANSPORT PERMEASE"/>
    <property type="match status" value="1"/>
</dbReference>
<feature type="transmembrane region" description="Helical" evidence="8">
    <location>
        <begin position="190"/>
        <end position="210"/>
    </location>
</feature>
<proteinExistence type="inferred from homology"/>
<feature type="transmembrane region" description="Helical" evidence="8">
    <location>
        <begin position="71"/>
        <end position="92"/>
    </location>
</feature>
<feature type="transmembrane region" description="Helical" evidence="8">
    <location>
        <begin position="98"/>
        <end position="115"/>
    </location>
</feature>
<evidence type="ECO:0000256" key="4">
    <source>
        <dbReference type="ARBA" id="ARBA00022475"/>
    </source>
</evidence>